<sequence length="226" mass="25032">MRRRSLRLSPPPGPVEGRFEGQEPEIRLLVIGDSSVQGVGANRQEEGLAFQIGRSLAQRSGRAVRWRAAGFNSATVPQLTLRVLPHLEPRDFTHIVVSAGINDAKNWHGARRFKRDFGELIYALRARFPGAQLFWNPIFNLRLVPGLPPQLATVLDMRAELLTRRARQLCRERGMNALPELRAVEAKGFSRDGFHAGAAGYAALGSHLADHMLAGDETISDRTAEI</sequence>
<proteinExistence type="predicted"/>
<reference evidence="3" key="1">
    <citation type="journal article" date="2017" name="Int. J. Syst. Evol. Microbiol.">
        <title>Notoacmeibacter marinus gen. nov., sp. nov., isolated from the gut of a limpet and proposal of Notoacmeibacteraceae fam. nov. in the order Rhizobiales of the class Alphaproteobacteria.</title>
        <authorList>
            <person name="Huang Z."/>
            <person name="Guo F."/>
            <person name="Lai Q."/>
        </authorList>
    </citation>
    <scope>NUCLEOTIDE SEQUENCE [LARGE SCALE GENOMIC DNA]</scope>
    <source>
        <strain evidence="3">XMTR2A4</strain>
    </source>
</reference>
<name>A0A231V4B2_9HYPH</name>
<evidence type="ECO:0000313" key="2">
    <source>
        <dbReference type="EMBL" id="OXT02967.1"/>
    </source>
</evidence>
<dbReference type="Pfam" id="PF13472">
    <property type="entry name" value="Lipase_GDSL_2"/>
    <property type="match status" value="1"/>
</dbReference>
<dbReference type="SUPFAM" id="SSF52266">
    <property type="entry name" value="SGNH hydrolase"/>
    <property type="match status" value="1"/>
</dbReference>
<evidence type="ECO:0000259" key="1">
    <source>
        <dbReference type="Pfam" id="PF13472"/>
    </source>
</evidence>
<dbReference type="AlphaFoldDB" id="A0A231V4B2"/>
<protein>
    <recommendedName>
        <fullName evidence="1">SGNH hydrolase-type esterase domain-containing protein</fullName>
    </recommendedName>
</protein>
<accession>A0A231V4B2</accession>
<dbReference type="InterPro" id="IPR013830">
    <property type="entry name" value="SGNH_hydro"/>
</dbReference>
<dbReference type="Proteomes" id="UP000215405">
    <property type="component" value="Unassembled WGS sequence"/>
</dbReference>
<dbReference type="InterPro" id="IPR036514">
    <property type="entry name" value="SGNH_hydro_sf"/>
</dbReference>
<dbReference type="Gene3D" id="3.40.50.1110">
    <property type="entry name" value="SGNH hydrolase"/>
    <property type="match status" value="1"/>
</dbReference>
<dbReference type="EMBL" id="NBYO01000001">
    <property type="protein sequence ID" value="OXT02967.1"/>
    <property type="molecule type" value="Genomic_DNA"/>
</dbReference>
<dbReference type="GO" id="GO:0016788">
    <property type="term" value="F:hydrolase activity, acting on ester bonds"/>
    <property type="evidence" value="ECO:0007669"/>
    <property type="project" value="UniProtKB-ARBA"/>
</dbReference>
<comment type="caution">
    <text evidence="2">The sequence shown here is derived from an EMBL/GenBank/DDBJ whole genome shotgun (WGS) entry which is preliminary data.</text>
</comment>
<gene>
    <name evidence="2" type="ORF">B7H23_06625</name>
</gene>
<organism evidence="2 3">
    <name type="scientific">Notoacmeibacter marinus</name>
    <dbReference type="NCBI Taxonomy" id="1876515"/>
    <lineage>
        <taxon>Bacteria</taxon>
        <taxon>Pseudomonadati</taxon>
        <taxon>Pseudomonadota</taxon>
        <taxon>Alphaproteobacteria</taxon>
        <taxon>Hyphomicrobiales</taxon>
        <taxon>Notoacmeibacteraceae</taxon>
        <taxon>Notoacmeibacter</taxon>
    </lineage>
</organism>
<evidence type="ECO:0000313" key="3">
    <source>
        <dbReference type="Proteomes" id="UP000215405"/>
    </source>
</evidence>
<feature type="domain" description="SGNH hydrolase-type esterase" evidence="1">
    <location>
        <begin position="30"/>
        <end position="203"/>
    </location>
</feature>
<dbReference type="CDD" id="cd01836">
    <property type="entry name" value="FeeA_FeeB_like"/>
    <property type="match status" value="1"/>
</dbReference>
<keyword evidence="3" id="KW-1185">Reference proteome</keyword>